<feature type="compositionally biased region" description="Low complexity" evidence="1">
    <location>
        <begin position="204"/>
        <end position="213"/>
    </location>
</feature>
<reference evidence="3" key="1">
    <citation type="submission" date="2025-05" db="UniProtKB">
        <authorList>
            <consortium name="RefSeq"/>
        </authorList>
    </citation>
    <scope>NUCLEOTIDE SEQUENCE [LARGE SCALE GENOMIC DNA]</scope>
</reference>
<evidence type="ECO:0000256" key="2">
    <source>
        <dbReference type="SAM" id="SignalP"/>
    </source>
</evidence>
<feature type="compositionally biased region" description="Polar residues" evidence="1">
    <location>
        <begin position="114"/>
        <end position="131"/>
    </location>
</feature>
<feature type="compositionally biased region" description="Polar residues" evidence="1">
    <location>
        <begin position="182"/>
        <end position="203"/>
    </location>
</feature>
<accession>A0A8B8IKZ6</accession>
<evidence type="ECO:0000256" key="1">
    <source>
        <dbReference type="SAM" id="MobiDB-lite"/>
    </source>
</evidence>
<feature type="region of interest" description="Disordered" evidence="1">
    <location>
        <begin position="238"/>
        <end position="307"/>
    </location>
</feature>
<reference evidence="4" key="2">
    <citation type="submission" date="2025-08" db="UniProtKB">
        <authorList>
            <consortium name="RefSeq"/>
        </authorList>
    </citation>
    <scope>IDENTIFICATION</scope>
    <source>
        <tissue evidence="4">Whole body</tissue>
    </source>
</reference>
<keyword evidence="2" id="KW-0732">Signal</keyword>
<feature type="compositionally biased region" description="Low complexity" evidence="1">
    <location>
        <begin position="266"/>
        <end position="284"/>
    </location>
</feature>
<dbReference type="AlphaFoldDB" id="A0A8B8IKZ6"/>
<sequence>MAKLILISAFCLLAVATQAATYRDAQLPHRVVRSPHYGEHFHDNQPLYPPPPFPPQPPPPPFIYRTHNWSGVGRNIGGAGGGIFSGAAASAQSEIPAANAAFSLAEAGAVQGQFEAQSAESDDNSGSNGFKNSGHYNSNSESSSHKFGSHSEDYSKSKSGHSDNGGYSGLNSHITRDESSGFFGQSKQNTASNSQELNRGYGQSSSFNSDNTGSSGGYGGGYNKNFKESLTRSEYVQNGEGNQYGSQQSGVNRNQRNFDEGSQSHSGRLSGSQAQSSSSDKSGQYATSQGSAQSGAKGYGYGNDNRRSEVRGYENQAYGSGSFKAQQLKSTEESAGYGATVDGQMALSGSNNGAGYGQHQTALHGALELASQGLQAAKNSECSTCQKSTYALSNAKSHSGSAIALSIGG</sequence>
<keyword evidence="3" id="KW-1185">Reference proteome</keyword>
<feature type="compositionally biased region" description="Polar residues" evidence="1">
    <location>
        <begin position="238"/>
        <end position="265"/>
    </location>
</feature>
<protein>
    <submittedName>
        <fullName evidence="4">RNA-binding protein FUS-like</fullName>
    </submittedName>
</protein>
<dbReference type="OrthoDB" id="7492448at2759"/>
<evidence type="ECO:0000313" key="3">
    <source>
        <dbReference type="Proteomes" id="UP001652626"/>
    </source>
</evidence>
<dbReference type="OMA" id="RSPHYGG"/>
<proteinExistence type="predicted"/>
<dbReference type="RefSeq" id="XP_026497077.2">
    <property type="nucleotide sequence ID" value="XM_026641292.2"/>
</dbReference>
<feature type="compositionally biased region" description="Low complexity" evidence="1">
    <location>
        <begin position="132"/>
        <end position="146"/>
    </location>
</feature>
<evidence type="ECO:0000313" key="4">
    <source>
        <dbReference type="RefSeq" id="XP_026497077.2"/>
    </source>
</evidence>
<organism evidence="3 4">
    <name type="scientific">Vanessa tameamea</name>
    <name type="common">Kamehameha butterfly</name>
    <dbReference type="NCBI Taxonomy" id="334116"/>
    <lineage>
        <taxon>Eukaryota</taxon>
        <taxon>Metazoa</taxon>
        <taxon>Ecdysozoa</taxon>
        <taxon>Arthropoda</taxon>
        <taxon>Hexapoda</taxon>
        <taxon>Insecta</taxon>
        <taxon>Pterygota</taxon>
        <taxon>Neoptera</taxon>
        <taxon>Endopterygota</taxon>
        <taxon>Lepidoptera</taxon>
        <taxon>Glossata</taxon>
        <taxon>Ditrysia</taxon>
        <taxon>Papilionoidea</taxon>
        <taxon>Nymphalidae</taxon>
        <taxon>Nymphalinae</taxon>
        <taxon>Vanessa</taxon>
    </lineage>
</organism>
<dbReference type="GeneID" id="113401388"/>
<dbReference type="Proteomes" id="UP001652626">
    <property type="component" value="Chromosome 2"/>
</dbReference>
<feature type="signal peptide" evidence="2">
    <location>
        <begin position="1"/>
        <end position="19"/>
    </location>
</feature>
<gene>
    <name evidence="4" type="primary">LOC113401388</name>
</gene>
<feature type="chain" id="PRO_5045429673" evidence="2">
    <location>
        <begin position="20"/>
        <end position="409"/>
    </location>
</feature>
<name>A0A8B8IKZ6_VANTA</name>
<feature type="region of interest" description="Disordered" evidence="1">
    <location>
        <begin position="113"/>
        <end position="225"/>
    </location>
</feature>
<feature type="compositionally biased region" description="Polar residues" evidence="1">
    <location>
        <begin position="285"/>
        <end position="294"/>
    </location>
</feature>